<gene>
    <name evidence="1" type="ORF">H8718_00795</name>
</gene>
<sequence length="144" mass="16552">MKYVVLSPARKIICFDHGEQVAQYCDEKERSDIDAYCKDQQYTYETMSSVDVGYVYTLIGAEAGVCYIYETKDVLKHMKELQVESDLIDATADLFNDRRLNEEIDCPGYLSDVLMDLTPMTVSQLLDPLYTMQNIDEWATEGNE</sequence>
<dbReference type="AlphaFoldDB" id="A0A926ID03"/>
<accession>A0A926ID03</accession>
<comment type="caution">
    <text evidence="1">The sequence shown here is derived from an EMBL/GenBank/DDBJ whole genome shotgun (WGS) entry which is preliminary data.</text>
</comment>
<proteinExistence type="predicted"/>
<dbReference type="RefSeq" id="WP_177671178.1">
    <property type="nucleotide sequence ID" value="NZ_JACRSY010000001.1"/>
</dbReference>
<dbReference type="EMBL" id="JACRSY010000001">
    <property type="protein sequence ID" value="MBC8578076.1"/>
    <property type="molecule type" value="Genomic_DNA"/>
</dbReference>
<reference evidence="1" key="1">
    <citation type="submission" date="2020-08" db="EMBL/GenBank/DDBJ databases">
        <title>Genome public.</title>
        <authorList>
            <person name="Liu C."/>
            <person name="Sun Q."/>
        </authorList>
    </citation>
    <scope>NUCLEOTIDE SEQUENCE</scope>
    <source>
        <strain evidence="1">NSJ-12</strain>
    </source>
</reference>
<protein>
    <submittedName>
        <fullName evidence="1">Uncharacterized protein</fullName>
    </submittedName>
</protein>
<evidence type="ECO:0000313" key="2">
    <source>
        <dbReference type="Proteomes" id="UP000655830"/>
    </source>
</evidence>
<keyword evidence="2" id="KW-1185">Reference proteome</keyword>
<dbReference type="Proteomes" id="UP000655830">
    <property type="component" value="Unassembled WGS sequence"/>
</dbReference>
<name>A0A926ID03_9FIRM</name>
<evidence type="ECO:0000313" key="1">
    <source>
        <dbReference type="EMBL" id="MBC8578076.1"/>
    </source>
</evidence>
<organism evidence="1 2">
    <name type="scientific">Zhenhengia yiwuensis</name>
    <dbReference type="NCBI Taxonomy" id="2763666"/>
    <lineage>
        <taxon>Bacteria</taxon>
        <taxon>Bacillati</taxon>
        <taxon>Bacillota</taxon>
        <taxon>Clostridia</taxon>
        <taxon>Lachnospirales</taxon>
        <taxon>Lachnospiraceae</taxon>
        <taxon>Zhenhengia</taxon>
    </lineage>
</organism>